<dbReference type="EMBL" id="LAZR01003610">
    <property type="protein sequence ID" value="KKN16487.1"/>
    <property type="molecule type" value="Genomic_DNA"/>
</dbReference>
<dbReference type="CDD" id="cd05400">
    <property type="entry name" value="NT_2-5OAS_ClassI-CCAase"/>
    <property type="match status" value="1"/>
</dbReference>
<gene>
    <name evidence="1" type="ORF">LCGC14_0975420</name>
</gene>
<proteinExistence type="predicted"/>
<dbReference type="GO" id="GO:0016779">
    <property type="term" value="F:nucleotidyltransferase activity"/>
    <property type="evidence" value="ECO:0007669"/>
    <property type="project" value="InterPro"/>
</dbReference>
<dbReference type="InterPro" id="IPR043519">
    <property type="entry name" value="NT_sf"/>
</dbReference>
<reference evidence="1" key="1">
    <citation type="journal article" date="2015" name="Nature">
        <title>Complex archaea that bridge the gap between prokaryotes and eukaryotes.</title>
        <authorList>
            <person name="Spang A."/>
            <person name="Saw J.H."/>
            <person name="Jorgensen S.L."/>
            <person name="Zaremba-Niedzwiedzka K."/>
            <person name="Martijn J."/>
            <person name="Lind A.E."/>
            <person name="van Eijk R."/>
            <person name="Schleper C."/>
            <person name="Guy L."/>
            <person name="Ettema T.J."/>
        </authorList>
    </citation>
    <scope>NUCLEOTIDE SEQUENCE</scope>
</reference>
<dbReference type="Gene3D" id="3.30.460.10">
    <property type="entry name" value="Beta Polymerase, domain 2"/>
    <property type="match status" value="1"/>
</dbReference>
<accession>A0A0F9NWL8</accession>
<dbReference type="SUPFAM" id="SSF81301">
    <property type="entry name" value="Nucleotidyltransferase"/>
    <property type="match status" value="1"/>
</dbReference>
<evidence type="ECO:0000313" key="1">
    <source>
        <dbReference type="EMBL" id="KKN16487.1"/>
    </source>
</evidence>
<dbReference type="InterPro" id="IPR006116">
    <property type="entry name" value="NT_2-5OAS_ClassI-CCAase"/>
</dbReference>
<sequence length="256" mass="31110">MNDEEFLRTVLNDLEPPQSQVDSLLRLRDNIRSCIFEHIGGEKSMFMAGSFKKDTMIRQHYDLDMFIIWTSEFMPLKDLFYEVKRALLNFKWKRLEKKRVGWRIPYENEFHVDVIPSVQDTHESEYSYLYNCFRKKRLKTSMQKHIEEIEKYDRRDVIKLLKLWKFRREVPIKTFLLEIITHLACYNVTRDSLSIQLKTIFEYILNNIVNKEFYDPANRDNIISEDLTRSEKYEIRDKVYKALNCIYWGQIFENIG</sequence>
<protein>
    <recommendedName>
        <fullName evidence="2">Polymerase nucleotidyl transferase domain-containing protein</fullName>
    </recommendedName>
</protein>
<evidence type="ECO:0008006" key="2">
    <source>
        <dbReference type="Google" id="ProtNLM"/>
    </source>
</evidence>
<comment type="caution">
    <text evidence="1">The sequence shown here is derived from an EMBL/GenBank/DDBJ whole genome shotgun (WGS) entry which is preliminary data.</text>
</comment>
<name>A0A0F9NWL8_9ZZZZ</name>
<organism evidence="1">
    <name type="scientific">marine sediment metagenome</name>
    <dbReference type="NCBI Taxonomy" id="412755"/>
    <lineage>
        <taxon>unclassified sequences</taxon>
        <taxon>metagenomes</taxon>
        <taxon>ecological metagenomes</taxon>
    </lineage>
</organism>
<dbReference type="AlphaFoldDB" id="A0A0F9NWL8"/>